<dbReference type="InterPro" id="IPR050833">
    <property type="entry name" value="Poly_Biosynth_Transport"/>
</dbReference>
<keyword evidence="5 6" id="KW-0472">Membrane</keyword>
<feature type="transmembrane region" description="Helical" evidence="6">
    <location>
        <begin position="414"/>
        <end position="435"/>
    </location>
</feature>
<evidence type="ECO:0000256" key="6">
    <source>
        <dbReference type="SAM" id="Phobius"/>
    </source>
</evidence>
<feature type="transmembrane region" description="Helical" evidence="6">
    <location>
        <begin position="356"/>
        <end position="375"/>
    </location>
</feature>
<evidence type="ECO:0000313" key="8">
    <source>
        <dbReference type="Proteomes" id="UP001209681"/>
    </source>
</evidence>
<keyword evidence="2" id="KW-1003">Cell membrane</keyword>
<comment type="subcellular location">
    <subcellularLocation>
        <location evidence="1">Cell membrane</location>
        <topology evidence="1">Multi-pass membrane protein</topology>
    </subcellularLocation>
</comment>
<dbReference type="EMBL" id="JAPFPW010000028">
    <property type="protein sequence ID" value="MCW7755271.1"/>
    <property type="molecule type" value="Genomic_DNA"/>
</dbReference>
<evidence type="ECO:0000256" key="3">
    <source>
        <dbReference type="ARBA" id="ARBA00022692"/>
    </source>
</evidence>
<feature type="transmembrane region" description="Helical" evidence="6">
    <location>
        <begin position="42"/>
        <end position="64"/>
    </location>
</feature>
<evidence type="ECO:0000313" key="7">
    <source>
        <dbReference type="EMBL" id="MCW7755271.1"/>
    </source>
</evidence>
<reference evidence="7 8" key="1">
    <citation type="submission" date="2022-11" db="EMBL/GenBank/DDBJ databases">
        <title>Desulfobotulus tamanensis H1 sp. nov. - anaerobic, alkaliphilic, sulphate reducing bacterium isolated from terrestrial mud volcano.</title>
        <authorList>
            <person name="Frolova A."/>
            <person name="Merkel A.Y."/>
            <person name="Slobodkin A.I."/>
        </authorList>
    </citation>
    <scope>NUCLEOTIDE SEQUENCE [LARGE SCALE GENOMIC DNA]</scope>
    <source>
        <strain evidence="7 8">H1</strain>
    </source>
</reference>
<feature type="transmembrane region" description="Helical" evidence="6">
    <location>
        <begin position="118"/>
        <end position="137"/>
    </location>
</feature>
<proteinExistence type="predicted"/>
<feature type="transmembrane region" description="Helical" evidence="6">
    <location>
        <begin position="291"/>
        <end position="310"/>
    </location>
</feature>
<keyword evidence="3 6" id="KW-0812">Transmembrane</keyword>
<comment type="caution">
    <text evidence="7">The sequence shown here is derived from an EMBL/GenBank/DDBJ whole genome shotgun (WGS) entry which is preliminary data.</text>
</comment>
<protein>
    <submittedName>
        <fullName evidence="7">Oligosaccharide flippase family protein</fullName>
    </submittedName>
</protein>
<feature type="transmembrane region" description="Helical" evidence="6">
    <location>
        <begin position="149"/>
        <end position="171"/>
    </location>
</feature>
<evidence type="ECO:0000256" key="4">
    <source>
        <dbReference type="ARBA" id="ARBA00022989"/>
    </source>
</evidence>
<evidence type="ECO:0000256" key="5">
    <source>
        <dbReference type="ARBA" id="ARBA00023136"/>
    </source>
</evidence>
<feature type="transmembrane region" description="Helical" evidence="6">
    <location>
        <begin position="12"/>
        <end position="30"/>
    </location>
</feature>
<dbReference type="PANTHER" id="PTHR30250:SF11">
    <property type="entry name" value="O-ANTIGEN TRANSPORTER-RELATED"/>
    <property type="match status" value="1"/>
</dbReference>
<organism evidence="7 8">
    <name type="scientific">Desulfobotulus pelophilus</name>
    <dbReference type="NCBI Taxonomy" id="2823377"/>
    <lineage>
        <taxon>Bacteria</taxon>
        <taxon>Pseudomonadati</taxon>
        <taxon>Thermodesulfobacteriota</taxon>
        <taxon>Desulfobacteria</taxon>
        <taxon>Desulfobacterales</taxon>
        <taxon>Desulfobacteraceae</taxon>
        <taxon>Desulfobotulus</taxon>
    </lineage>
</organism>
<dbReference type="Proteomes" id="UP001209681">
    <property type="component" value="Unassembled WGS sequence"/>
</dbReference>
<keyword evidence="4 6" id="KW-1133">Transmembrane helix</keyword>
<feature type="transmembrane region" description="Helical" evidence="6">
    <location>
        <begin position="441"/>
        <end position="461"/>
    </location>
</feature>
<dbReference type="Pfam" id="PF13440">
    <property type="entry name" value="Polysacc_synt_3"/>
    <property type="match status" value="1"/>
</dbReference>
<dbReference type="RefSeq" id="WP_265426210.1">
    <property type="nucleotide sequence ID" value="NZ_JAPFPW010000028.1"/>
</dbReference>
<keyword evidence="8" id="KW-1185">Reference proteome</keyword>
<sequence length="479" mass="53389">MLRTLLKDSAIYAIPALISRGLAFFLIPLYTRVLNPADYGSLDLMLIFANLVNLTVALEISQGVARFYTAEPDQKRRIQYASTSLWFTIACYTLFACVAFTGSGFVSKWVLGREGMEAVFQISLIYIWSNGLFCLIQNQFRWELRSKDYAVVSLLSTIGTAGVAVWLTVSLRWGLEGLLWGMAAGSFSGVLYGLWFLRRSFRFCFSFKRLWEMLRFSAPLVPSGIAVFVSTYIDRMMINYYLSVDELGLYGIGFRLASIAGLVMVGFQGALTPLIYTHYQDKETPWQLARVFRIFVALILLMFLFLASFAHDFLVIMTVPAYYGAAQVLVFLVPAVLLAQMYIFAPGISIAKKTSVILWINVAGAVCNTLLNWLLIPVMGIIGASLATMTGYVFIFCLYMMFSQRLYPVPHAWLPMAIAVGVILGLGLFVHFSAFDTLARMISGAVALLAAAITIYATGLITRSEVKVLLNSMLCLFKK</sequence>
<accession>A0ABT3NCR8</accession>
<feature type="transmembrane region" description="Helical" evidence="6">
    <location>
        <begin position="216"/>
        <end position="233"/>
    </location>
</feature>
<name>A0ABT3NCR8_9BACT</name>
<feature type="transmembrane region" description="Helical" evidence="6">
    <location>
        <begin position="253"/>
        <end position="279"/>
    </location>
</feature>
<gene>
    <name evidence="7" type="ORF">OOT00_14890</name>
</gene>
<feature type="transmembrane region" description="Helical" evidence="6">
    <location>
        <begin position="322"/>
        <end position="344"/>
    </location>
</feature>
<feature type="transmembrane region" description="Helical" evidence="6">
    <location>
        <begin position="381"/>
        <end position="402"/>
    </location>
</feature>
<evidence type="ECO:0000256" key="2">
    <source>
        <dbReference type="ARBA" id="ARBA00022475"/>
    </source>
</evidence>
<feature type="transmembrane region" description="Helical" evidence="6">
    <location>
        <begin position="85"/>
        <end position="106"/>
    </location>
</feature>
<dbReference type="PANTHER" id="PTHR30250">
    <property type="entry name" value="PST FAMILY PREDICTED COLANIC ACID TRANSPORTER"/>
    <property type="match status" value="1"/>
</dbReference>
<feature type="transmembrane region" description="Helical" evidence="6">
    <location>
        <begin position="177"/>
        <end position="195"/>
    </location>
</feature>
<evidence type="ECO:0000256" key="1">
    <source>
        <dbReference type="ARBA" id="ARBA00004651"/>
    </source>
</evidence>